<dbReference type="RefSeq" id="WP_375557058.1">
    <property type="nucleotide sequence ID" value="NZ_JBBVGT010000002.1"/>
</dbReference>
<evidence type="ECO:0000259" key="6">
    <source>
        <dbReference type="Pfam" id="PF01782"/>
    </source>
</evidence>
<evidence type="ECO:0000256" key="5">
    <source>
        <dbReference type="HAMAP-Rule" id="MF_00014"/>
    </source>
</evidence>
<evidence type="ECO:0000256" key="1">
    <source>
        <dbReference type="ARBA" id="ARBA00022490"/>
    </source>
</evidence>
<dbReference type="InterPro" id="IPR011961">
    <property type="entry name" value="RimM"/>
</dbReference>
<evidence type="ECO:0000313" key="9">
    <source>
        <dbReference type="Proteomes" id="UP001580928"/>
    </source>
</evidence>
<accession>A0ABV5CDC6</accession>
<evidence type="ECO:0000313" key="8">
    <source>
        <dbReference type="EMBL" id="MFB5945522.1"/>
    </source>
</evidence>
<reference evidence="8 9" key="1">
    <citation type="submission" date="2024-04" db="EMBL/GenBank/DDBJ databases">
        <title>Albibacterium profundi sp. nov., isolated from sediment of the Challenger Deep of Mariana Trench.</title>
        <authorList>
            <person name="Wang Y."/>
        </authorList>
    </citation>
    <scope>NUCLEOTIDE SEQUENCE [LARGE SCALE GENOMIC DNA]</scope>
    <source>
        <strain evidence="8 9">RHL897</strain>
    </source>
</reference>
<keyword evidence="3 5" id="KW-0698">rRNA processing</keyword>
<keyword evidence="9" id="KW-1185">Reference proteome</keyword>
<feature type="domain" description="RimM N-terminal" evidence="6">
    <location>
        <begin position="9"/>
        <end position="89"/>
    </location>
</feature>
<protein>
    <recommendedName>
        <fullName evidence="5">Ribosome maturation factor RimM</fullName>
    </recommendedName>
</protein>
<dbReference type="Proteomes" id="UP001580928">
    <property type="component" value="Unassembled WGS sequence"/>
</dbReference>
<feature type="domain" description="Ribosome maturation factor RimM PRC barrel" evidence="7">
    <location>
        <begin position="102"/>
        <end position="168"/>
    </location>
</feature>
<keyword evidence="4 5" id="KW-0143">Chaperone</keyword>
<comment type="subcellular location">
    <subcellularLocation>
        <location evidence="5">Cytoplasm</location>
    </subcellularLocation>
</comment>
<comment type="caution">
    <text evidence="8">The sequence shown here is derived from an EMBL/GenBank/DDBJ whole genome shotgun (WGS) entry which is preliminary data.</text>
</comment>
<evidence type="ECO:0000259" key="7">
    <source>
        <dbReference type="Pfam" id="PF24986"/>
    </source>
</evidence>
<dbReference type="EMBL" id="JBBVGT010000002">
    <property type="protein sequence ID" value="MFB5945522.1"/>
    <property type="molecule type" value="Genomic_DNA"/>
</dbReference>
<gene>
    <name evidence="5 8" type="primary">rimM</name>
    <name evidence="8" type="ORF">WKR92_06735</name>
</gene>
<dbReference type="InterPro" id="IPR036976">
    <property type="entry name" value="RimM_N_sf"/>
</dbReference>
<dbReference type="InterPro" id="IPR011033">
    <property type="entry name" value="PRC_barrel-like_sf"/>
</dbReference>
<dbReference type="Pfam" id="PF24986">
    <property type="entry name" value="PRC_RimM"/>
    <property type="match status" value="1"/>
</dbReference>
<comment type="subunit">
    <text evidence="5">Binds ribosomal protein uS19.</text>
</comment>
<dbReference type="Gene3D" id="2.30.30.240">
    <property type="entry name" value="PRC-barrel domain"/>
    <property type="match status" value="1"/>
</dbReference>
<keyword evidence="2 5" id="KW-0690">Ribosome biogenesis</keyword>
<evidence type="ECO:0000256" key="3">
    <source>
        <dbReference type="ARBA" id="ARBA00022552"/>
    </source>
</evidence>
<dbReference type="InterPro" id="IPR056792">
    <property type="entry name" value="PRC_RimM"/>
</dbReference>
<sequence>MDHKGYFNIGYFTKTRGLKGELQLFFDFDDPESLELDSFYIEIDRQLVPFFIDSYRLLANQTGYFFLEDVDHIDKAQDLVRKRVFQSNEKKPIRDDSEFYMEDLKGFEAIETNRGKLGEITQIDEFPQQFIATVIINSKPVMFPLSDDFIIEIDEERKKLYISLPDGLVDIYLD</sequence>
<dbReference type="HAMAP" id="MF_00014">
    <property type="entry name" value="Ribosome_mat_RimM"/>
    <property type="match status" value="1"/>
</dbReference>
<dbReference type="Gene3D" id="2.40.30.60">
    <property type="entry name" value="RimM"/>
    <property type="match status" value="1"/>
</dbReference>
<dbReference type="SUPFAM" id="SSF50447">
    <property type="entry name" value="Translation proteins"/>
    <property type="match status" value="1"/>
</dbReference>
<proteinExistence type="inferred from homology"/>
<dbReference type="InterPro" id="IPR002676">
    <property type="entry name" value="RimM_N"/>
</dbReference>
<dbReference type="SUPFAM" id="SSF50346">
    <property type="entry name" value="PRC-barrel domain"/>
    <property type="match status" value="1"/>
</dbReference>
<dbReference type="PANTHER" id="PTHR33692">
    <property type="entry name" value="RIBOSOME MATURATION FACTOR RIMM"/>
    <property type="match status" value="1"/>
</dbReference>
<keyword evidence="1 5" id="KW-0963">Cytoplasm</keyword>
<dbReference type="NCBIfam" id="TIGR02273">
    <property type="entry name" value="16S_RimM"/>
    <property type="match status" value="1"/>
</dbReference>
<comment type="domain">
    <text evidence="5">The PRC barrel domain binds ribosomal protein uS19.</text>
</comment>
<dbReference type="Pfam" id="PF01782">
    <property type="entry name" value="RimM"/>
    <property type="match status" value="1"/>
</dbReference>
<dbReference type="PANTHER" id="PTHR33692:SF1">
    <property type="entry name" value="RIBOSOME MATURATION FACTOR RIMM"/>
    <property type="match status" value="1"/>
</dbReference>
<organism evidence="8 9">
    <name type="scientific">Albibacterium profundi</name>
    <dbReference type="NCBI Taxonomy" id="3134906"/>
    <lineage>
        <taxon>Bacteria</taxon>
        <taxon>Pseudomonadati</taxon>
        <taxon>Bacteroidota</taxon>
        <taxon>Sphingobacteriia</taxon>
        <taxon>Sphingobacteriales</taxon>
        <taxon>Sphingobacteriaceae</taxon>
        <taxon>Albibacterium</taxon>
    </lineage>
</organism>
<comment type="function">
    <text evidence="5">An accessory protein needed during the final step in the assembly of 30S ribosomal subunit, possibly for assembly of the head region. Essential for efficient processing of 16S rRNA. May be needed both before and after RbfA during the maturation of 16S rRNA. It has affinity for free ribosomal 30S subunits but not for 70S ribosomes.</text>
</comment>
<evidence type="ECO:0000256" key="4">
    <source>
        <dbReference type="ARBA" id="ARBA00023186"/>
    </source>
</evidence>
<comment type="similarity">
    <text evidence="5">Belongs to the RimM family.</text>
</comment>
<name>A0ABV5CDC6_9SPHI</name>
<evidence type="ECO:0000256" key="2">
    <source>
        <dbReference type="ARBA" id="ARBA00022517"/>
    </source>
</evidence>
<dbReference type="InterPro" id="IPR009000">
    <property type="entry name" value="Transl_B-barrel_sf"/>
</dbReference>